<keyword evidence="1" id="KW-0969">Cilium</keyword>
<protein>
    <submittedName>
        <fullName evidence="1">Flagellar export protein FliJ</fullName>
    </submittedName>
</protein>
<proteinExistence type="predicted"/>
<gene>
    <name evidence="1" type="ORF">QWZ16_07130</name>
    <name evidence="2" type="ORF">QWZ16_24710</name>
</gene>
<reference evidence="1" key="3">
    <citation type="submission" date="2023-06" db="EMBL/GenBank/DDBJ databases">
        <authorList>
            <person name="Lucena T."/>
            <person name="Sun Q."/>
        </authorList>
    </citation>
    <scope>NUCLEOTIDE SEQUENCE</scope>
    <source>
        <strain evidence="1">CECT 7398</strain>
    </source>
</reference>
<dbReference type="EMBL" id="JAUFQC010000001">
    <property type="protein sequence ID" value="MDN3609475.1"/>
    <property type="molecule type" value="Genomic_DNA"/>
</dbReference>
<keyword evidence="1" id="KW-0966">Cell projection</keyword>
<sequence length="147" mass="17229">MEEKWLAVEKFHKLEQKKRDIMSTQLESMRKKQATASLHLDQLSVLKGQMKPKPLQSNGVGLHREAFINCSRVDQMLGKMILHQEQEQALMEAECLSLTHQLATKYKRVKILENTLEGWKNERRICRQIREDIALEENISSRFVQKA</sequence>
<dbReference type="RefSeq" id="WP_076587412.1">
    <property type="nucleotide sequence ID" value="NZ_JABEYA020000002.1"/>
</dbReference>
<organism evidence="1 3">
    <name type="scientific">Vibrio ostreicida</name>
    <dbReference type="NCBI Taxonomy" id="526588"/>
    <lineage>
        <taxon>Bacteria</taxon>
        <taxon>Pseudomonadati</taxon>
        <taxon>Pseudomonadota</taxon>
        <taxon>Gammaproteobacteria</taxon>
        <taxon>Vibrionales</taxon>
        <taxon>Vibrionaceae</taxon>
        <taxon>Vibrio</taxon>
    </lineage>
</organism>
<evidence type="ECO:0000313" key="3">
    <source>
        <dbReference type="Proteomes" id="UP001238540"/>
    </source>
</evidence>
<evidence type="ECO:0000313" key="2">
    <source>
        <dbReference type="EMBL" id="MDN3612761.1"/>
    </source>
</evidence>
<keyword evidence="1" id="KW-0282">Flagellum</keyword>
<accession>A0ABT8BTQ7</accession>
<reference evidence="3" key="2">
    <citation type="journal article" date="2019" name="Int. J. Syst. Evol. Microbiol.">
        <title>The Global Catalogue of Microorganisms (GCM) 10K type strain sequencing project: providing services to taxonomists for standard genome sequencing and annotation.</title>
        <authorList>
            <consortium name="The Broad Institute Genomics Platform"/>
            <consortium name="The Broad Institute Genome Sequencing Center for Infectious Disease"/>
            <person name="Wu L."/>
            <person name="Ma J."/>
        </authorList>
    </citation>
    <scope>NUCLEOTIDE SEQUENCE [LARGE SCALE GENOMIC DNA]</scope>
    <source>
        <strain evidence="3">CECT 7398</strain>
    </source>
</reference>
<dbReference type="Proteomes" id="UP001238540">
    <property type="component" value="Unassembled WGS sequence"/>
</dbReference>
<comment type="caution">
    <text evidence="1">The sequence shown here is derived from an EMBL/GenBank/DDBJ whole genome shotgun (WGS) entry which is preliminary data.</text>
</comment>
<evidence type="ECO:0000313" key="1">
    <source>
        <dbReference type="EMBL" id="MDN3609475.1"/>
    </source>
</evidence>
<dbReference type="EMBL" id="JAUFQC010000035">
    <property type="protein sequence ID" value="MDN3612761.1"/>
    <property type="molecule type" value="Genomic_DNA"/>
</dbReference>
<dbReference type="Gene3D" id="1.10.287.1700">
    <property type="match status" value="1"/>
</dbReference>
<reference evidence="1" key="1">
    <citation type="journal article" date="2014" name="Int. J. Syst. Evol. Microbiol.">
        <title>Complete genome of a new Firmicutes species belonging to the dominant human colonic microbiota ('Ruminococcus bicirculans') reveals two chromosomes and a selective capacity to utilize plant glucans.</title>
        <authorList>
            <consortium name="NISC Comparative Sequencing Program"/>
            <person name="Wegmann U."/>
            <person name="Louis P."/>
            <person name="Goesmann A."/>
            <person name="Henrissat B."/>
            <person name="Duncan S.H."/>
            <person name="Flint H.J."/>
        </authorList>
    </citation>
    <scope>NUCLEOTIDE SEQUENCE</scope>
    <source>
        <strain evidence="1">CECT 7398</strain>
    </source>
</reference>
<name>A0ABT8BTQ7_9VIBR</name>
<keyword evidence="3" id="KW-1185">Reference proteome</keyword>
<dbReference type="InterPro" id="IPR053716">
    <property type="entry name" value="Flag_assembly_chemotaxis_eff"/>
</dbReference>